<dbReference type="PROSITE" id="PS00478">
    <property type="entry name" value="LIM_DOMAIN_1"/>
    <property type="match status" value="2"/>
</dbReference>
<comment type="caution">
    <text evidence="14">The sequence shown here is derived from an EMBL/GenBank/DDBJ whole genome shotgun (WGS) entry which is preliminary data.</text>
</comment>
<accession>A0A817ZNE8</accession>
<comment type="function">
    <text evidence="9">Seems to have a role in zinc absorption and may function as an intracellular zinc transport protein.</text>
</comment>
<keyword evidence="2" id="KW-0488">Methylation</keyword>
<dbReference type="GO" id="GO:0005634">
    <property type="term" value="C:nucleus"/>
    <property type="evidence" value="ECO:0007669"/>
    <property type="project" value="UniProtKB-SubCell"/>
</dbReference>
<dbReference type="Gene3D" id="2.10.110.10">
    <property type="entry name" value="Cysteine Rich Protein"/>
    <property type="match status" value="2"/>
</dbReference>
<proteinExistence type="predicted"/>
<dbReference type="EMBL" id="CAJNYD010002147">
    <property type="protein sequence ID" value="CAF3395373.1"/>
    <property type="molecule type" value="Genomic_DNA"/>
</dbReference>
<dbReference type="InterPro" id="IPR001781">
    <property type="entry name" value="Znf_LIM"/>
</dbReference>
<evidence type="ECO:0000256" key="12">
    <source>
        <dbReference type="SAM" id="MobiDB-lite"/>
    </source>
</evidence>
<keyword evidence="5 11" id="KW-0862">Zinc</keyword>
<dbReference type="GO" id="GO:0030036">
    <property type="term" value="P:actin cytoskeleton organization"/>
    <property type="evidence" value="ECO:0007669"/>
    <property type="project" value="TreeGrafter"/>
</dbReference>
<dbReference type="PANTHER" id="PTHR24215">
    <property type="entry name" value="RHO-GTPASE-ACTIVATING PROTEIN LRG1"/>
    <property type="match status" value="1"/>
</dbReference>
<feature type="domain" description="LIM zinc-binding" evidence="13">
    <location>
        <begin position="31"/>
        <end position="91"/>
    </location>
</feature>
<name>A0A817ZNE8_9BILA</name>
<feature type="domain" description="LIM zinc-binding" evidence="13">
    <location>
        <begin position="209"/>
        <end position="269"/>
    </location>
</feature>
<gene>
    <name evidence="14" type="ORF">LUA448_LOCUS17060</name>
</gene>
<dbReference type="PROSITE" id="PS50023">
    <property type="entry name" value="LIM_DOMAIN_2"/>
    <property type="match status" value="2"/>
</dbReference>
<keyword evidence="3 11" id="KW-0479">Metal-binding</keyword>
<reference evidence="14" key="1">
    <citation type="submission" date="2021-02" db="EMBL/GenBank/DDBJ databases">
        <authorList>
            <person name="Nowell W R."/>
        </authorList>
    </citation>
    <scope>NUCLEOTIDE SEQUENCE</scope>
</reference>
<comment type="subcellular location">
    <subcellularLocation>
        <location evidence="1">Nucleus</location>
    </subcellularLocation>
</comment>
<dbReference type="GO" id="GO:0046872">
    <property type="term" value="F:metal ion binding"/>
    <property type="evidence" value="ECO:0007669"/>
    <property type="project" value="UniProtKB-KW"/>
</dbReference>
<evidence type="ECO:0000256" key="9">
    <source>
        <dbReference type="ARBA" id="ARBA00055254"/>
    </source>
</evidence>
<dbReference type="CDD" id="cd09326">
    <property type="entry name" value="LIM_CRP_like"/>
    <property type="match status" value="2"/>
</dbReference>
<evidence type="ECO:0000256" key="11">
    <source>
        <dbReference type="PROSITE-ProRule" id="PRU00125"/>
    </source>
</evidence>
<protein>
    <recommendedName>
        <fullName evidence="10">Cysteine-rich protein 1</fullName>
    </recommendedName>
</protein>
<dbReference type="Pfam" id="PF00412">
    <property type="entry name" value="LIM"/>
    <property type="match status" value="2"/>
</dbReference>
<dbReference type="FunFam" id="2.10.110.10:FF:000001">
    <property type="entry name" value="Cysteine and glycine-rich protein 1"/>
    <property type="match status" value="1"/>
</dbReference>
<evidence type="ECO:0000256" key="10">
    <source>
        <dbReference type="ARBA" id="ARBA00072537"/>
    </source>
</evidence>
<evidence type="ECO:0000259" key="13">
    <source>
        <dbReference type="PROSITE" id="PS50023"/>
    </source>
</evidence>
<evidence type="ECO:0000313" key="14">
    <source>
        <dbReference type="EMBL" id="CAF3395373.1"/>
    </source>
</evidence>
<keyword evidence="7 11" id="KW-0440">LIM domain</keyword>
<feature type="region of interest" description="Disordered" evidence="12">
    <location>
        <begin position="134"/>
        <end position="168"/>
    </location>
</feature>
<dbReference type="Proteomes" id="UP000663833">
    <property type="component" value="Unassembled WGS sequence"/>
</dbReference>
<evidence type="ECO:0000256" key="5">
    <source>
        <dbReference type="ARBA" id="ARBA00022833"/>
    </source>
</evidence>
<dbReference type="SUPFAM" id="SSF57716">
    <property type="entry name" value="Glucocorticoid receptor-like (DNA-binding domain)"/>
    <property type="match status" value="4"/>
</dbReference>
<organism evidence="14 15">
    <name type="scientific">Rotaria socialis</name>
    <dbReference type="NCBI Taxonomy" id="392032"/>
    <lineage>
        <taxon>Eukaryota</taxon>
        <taxon>Metazoa</taxon>
        <taxon>Spiralia</taxon>
        <taxon>Gnathifera</taxon>
        <taxon>Rotifera</taxon>
        <taxon>Eurotatoria</taxon>
        <taxon>Bdelloidea</taxon>
        <taxon>Philodinida</taxon>
        <taxon>Philodinidae</taxon>
        <taxon>Rotaria</taxon>
    </lineage>
</organism>
<sequence>MASNKSGFKTFEWDLKSGYKPIQWRSTVSAPSCALCNKAVFPAEEVIGAGQKYHKLCLKCISCNALLNSGNINEHDKKIYCVGCYRRQFGPRGVGRGLGTTASVSLGTTASVNLETPPSSPSLSQTRSNFHTEIIDTTDGLRHERKTSTGSSPSRTSSDDDSRHSNPLMNSVTYIGGVTIKQTMLTMARPSSSNLTNGSSFRMKSISAHVCPRCSKSVYSAEEVKAAGKSFHKRCYTCAHCKKSINGGRYSEHEGELYDNNCYQRLFGPKGVGYGIGSGALSTGT</sequence>
<evidence type="ECO:0000256" key="3">
    <source>
        <dbReference type="ARBA" id="ARBA00022723"/>
    </source>
</evidence>
<keyword evidence="6" id="KW-0007">Acetylation</keyword>
<keyword evidence="8" id="KW-0539">Nucleus</keyword>
<dbReference type="GO" id="GO:0005737">
    <property type="term" value="C:cytoplasm"/>
    <property type="evidence" value="ECO:0007669"/>
    <property type="project" value="TreeGrafter"/>
</dbReference>
<evidence type="ECO:0000256" key="1">
    <source>
        <dbReference type="ARBA" id="ARBA00004123"/>
    </source>
</evidence>
<keyword evidence="4" id="KW-0677">Repeat</keyword>
<dbReference type="FunFam" id="2.10.110.10:FF:000054">
    <property type="entry name" value="Cysteine-rich protein 1"/>
    <property type="match status" value="1"/>
</dbReference>
<evidence type="ECO:0000256" key="6">
    <source>
        <dbReference type="ARBA" id="ARBA00022990"/>
    </source>
</evidence>
<dbReference type="PANTHER" id="PTHR24215:SF35">
    <property type="entry name" value="MUSCLE LIM PROTEIN MLP84B"/>
    <property type="match status" value="1"/>
</dbReference>
<evidence type="ECO:0000256" key="7">
    <source>
        <dbReference type="ARBA" id="ARBA00023038"/>
    </source>
</evidence>
<evidence type="ECO:0000256" key="2">
    <source>
        <dbReference type="ARBA" id="ARBA00022481"/>
    </source>
</evidence>
<dbReference type="SMART" id="SM00132">
    <property type="entry name" value="LIM"/>
    <property type="match status" value="2"/>
</dbReference>
<evidence type="ECO:0000256" key="8">
    <source>
        <dbReference type="ARBA" id="ARBA00023242"/>
    </source>
</evidence>
<evidence type="ECO:0000313" key="15">
    <source>
        <dbReference type="Proteomes" id="UP000663833"/>
    </source>
</evidence>
<evidence type="ECO:0000256" key="4">
    <source>
        <dbReference type="ARBA" id="ARBA00022737"/>
    </source>
</evidence>
<dbReference type="AlphaFoldDB" id="A0A817ZNE8"/>